<comment type="caution">
    <text evidence="14">The sequence shown here is derived from an EMBL/GenBank/DDBJ whole genome shotgun (WGS) entry which is preliminary data.</text>
</comment>
<evidence type="ECO:0000256" key="6">
    <source>
        <dbReference type="ARBA" id="ARBA00023121"/>
    </source>
</evidence>
<feature type="binding site" evidence="8">
    <location>
        <position position="141"/>
    </location>
    <ligand>
        <name>ATP</name>
        <dbReference type="ChEBI" id="CHEBI:30616"/>
    </ligand>
</feature>
<dbReference type="InterPro" id="IPR027417">
    <property type="entry name" value="P-loop_NTPase"/>
</dbReference>
<feature type="binding site" evidence="8">
    <location>
        <position position="145"/>
    </location>
    <ligand>
        <name>ATP</name>
        <dbReference type="ChEBI" id="CHEBI:30616"/>
    </ligand>
</feature>
<evidence type="ECO:0000256" key="10">
    <source>
        <dbReference type="RuleBase" id="RU000577"/>
    </source>
</evidence>
<feature type="domain" description="Chromosomal replication initiator DnaA C-terminal" evidence="13">
    <location>
        <begin position="341"/>
        <end position="409"/>
    </location>
</feature>
<evidence type="ECO:0000256" key="4">
    <source>
        <dbReference type="ARBA" id="ARBA00022741"/>
    </source>
</evidence>
<comment type="subunit">
    <text evidence="8">Oligomerizes as a right-handed, spiral filament on DNA at oriC.</text>
</comment>
<comment type="function">
    <text evidence="8 10">Plays an essential role in the initiation and regulation of chromosomal replication. ATP-DnaA binds to the origin of replication (oriC) to initiate formation of the DNA replication initiation complex once per cell cycle. Binds the DnaA box (a 9 base pair repeat at the origin) and separates the double-stranded (ds)DNA. Forms a right-handed helical filament on oriC DNA; dsDNA binds to the exterior of the filament while single-stranded (ss)DNA is stabiized in the filament's interior. The ATP-DnaA-oriC complex binds and stabilizes one strand of the AT-rich DNA unwinding element (DUE), permitting loading of DNA polymerase. After initiation quickly degrades to an ADP-DnaA complex that is not apt for DNA replication. Binds acidic phospholipids.</text>
</comment>
<dbReference type="Proteomes" id="UP000235731">
    <property type="component" value="Unassembled WGS sequence"/>
</dbReference>
<comment type="subcellular location">
    <subcellularLocation>
        <location evidence="8">Cytoplasm</location>
    </subcellularLocation>
</comment>
<dbReference type="SMART" id="SM00382">
    <property type="entry name" value="AAA"/>
    <property type="match status" value="1"/>
</dbReference>
<dbReference type="InterPro" id="IPR003593">
    <property type="entry name" value="AAA+_ATPase"/>
</dbReference>
<evidence type="ECO:0000256" key="1">
    <source>
        <dbReference type="ARBA" id="ARBA00006583"/>
    </source>
</evidence>
<dbReference type="PRINTS" id="PR00051">
    <property type="entry name" value="DNAA"/>
</dbReference>
<feature type="binding site" evidence="8">
    <location>
        <position position="144"/>
    </location>
    <ligand>
        <name>ATP</name>
        <dbReference type="ChEBI" id="CHEBI:30616"/>
    </ligand>
</feature>
<dbReference type="GO" id="GO:0006270">
    <property type="term" value="P:DNA replication initiation"/>
    <property type="evidence" value="ECO:0007669"/>
    <property type="project" value="UniProtKB-UniRule"/>
</dbReference>
<dbReference type="GO" id="GO:0003688">
    <property type="term" value="F:DNA replication origin binding"/>
    <property type="evidence" value="ECO:0007669"/>
    <property type="project" value="UniProtKB-UniRule"/>
</dbReference>
<feature type="binding site" evidence="8">
    <location>
        <position position="143"/>
    </location>
    <ligand>
        <name>ATP</name>
        <dbReference type="ChEBI" id="CHEBI:30616"/>
    </ligand>
</feature>
<dbReference type="SUPFAM" id="SSF48295">
    <property type="entry name" value="TrpR-like"/>
    <property type="match status" value="1"/>
</dbReference>
<evidence type="ECO:0000259" key="12">
    <source>
        <dbReference type="SMART" id="SM00382"/>
    </source>
</evidence>
<dbReference type="Gene3D" id="1.10.1750.10">
    <property type="match status" value="1"/>
</dbReference>
<dbReference type="InterPro" id="IPR038454">
    <property type="entry name" value="DnaA_N_sf"/>
</dbReference>
<dbReference type="InterPro" id="IPR013159">
    <property type="entry name" value="DnaA_C"/>
</dbReference>
<dbReference type="Gene3D" id="3.30.300.180">
    <property type="match status" value="1"/>
</dbReference>
<protein>
    <recommendedName>
        <fullName evidence="8 9">Chromosomal replication initiator protein DnaA</fullName>
    </recommendedName>
</protein>
<dbReference type="GO" id="GO:0005524">
    <property type="term" value="F:ATP binding"/>
    <property type="evidence" value="ECO:0007669"/>
    <property type="project" value="UniProtKB-UniRule"/>
</dbReference>
<evidence type="ECO:0000313" key="15">
    <source>
        <dbReference type="Proteomes" id="UP000235731"/>
    </source>
</evidence>
<dbReference type="Pfam" id="PF11638">
    <property type="entry name" value="DnaA_N"/>
    <property type="match status" value="1"/>
</dbReference>
<dbReference type="CDD" id="cd06571">
    <property type="entry name" value="Bac_DnaA_C"/>
    <property type="match status" value="1"/>
</dbReference>
<dbReference type="EMBL" id="PNIE01000025">
    <property type="protein sequence ID" value="PMP63897.1"/>
    <property type="molecule type" value="Genomic_DNA"/>
</dbReference>
<dbReference type="GO" id="GO:0008289">
    <property type="term" value="F:lipid binding"/>
    <property type="evidence" value="ECO:0007669"/>
    <property type="project" value="UniProtKB-KW"/>
</dbReference>
<dbReference type="InterPro" id="IPR020591">
    <property type="entry name" value="Chromosome_initiator_DnaA-like"/>
</dbReference>
<dbReference type="SUPFAM" id="SSF52540">
    <property type="entry name" value="P-loop containing nucleoside triphosphate hydrolases"/>
    <property type="match status" value="1"/>
</dbReference>
<dbReference type="GO" id="GO:0005886">
    <property type="term" value="C:plasma membrane"/>
    <property type="evidence" value="ECO:0007669"/>
    <property type="project" value="TreeGrafter"/>
</dbReference>
<dbReference type="InterPro" id="IPR010921">
    <property type="entry name" value="Trp_repressor/repl_initiator"/>
</dbReference>
<evidence type="ECO:0000259" key="13">
    <source>
        <dbReference type="SMART" id="SM00760"/>
    </source>
</evidence>
<comment type="domain">
    <text evidence="8">Domain I is involved in oligomerization and binding regulators, domain II is flexibile and of varying length in different bacteria, domain III forms the AAA+ region, while domain IV binds dsDNA.</text>
</comment>
<dbReference type="NCBIfam" id="TIGR00362">
    <property type="entry name" value="DnaA"/>
    <property type="match status" value="1"/>
</dbReference>
<evidence type="ECO:0000256" key="3">
    <source>
        <dbReference type="ARBA" id="ARBA00022705"/>
    </source>
</evidence>
<keyword evidence="2 8" id="KW-0963">Cytoplasm</keyword>
<dbReference type="GO" id="GO:0006275">
    <property type="term" value="P:regulation of DNA replication"/>
    <property type="evidence" value="ECO:0007669"/>
    <property type="project" value="UniProtKB-UniRule"/>
</dbReference>
<evidence type="ECO:0000256" key="11">
    <source>
        <dbReference type="RuleBase" id="RU004227"/>
    </source>
</evidence>
<dbReference type="PANTHER" id="PTHR30050:SF2">
    <property type="entry name" value="CHROMOSOMAL REPLICATION INITIATOR PROTEIN DNAA"/>
    <property type="match status" value="1"/>
</dbReference>
<feature type="region of interest" description="Domain IV, binds dsDNA" evidence="8">
    <location>
        <begin position="314"/>
        <end position="455"/>
    </location>
</feature>
<keyword evidence="5 8" id="KW-0067">ATP-binding</keyword>
<dbReference type="PANTHER" id="PTHR30050">
    <property type="entry name" value="CHROMOSOMAL REPLICATION INITIATOR PROTEIN DNAA"/>
    <property type="match status" value="1"/>
</dbReference>
<dbReference type="InterPro" id="IPR001957">
    <property type="entry name" value="Chromosome_initiator_DnaA"/>
</dbReference>
<name>A0A2N7PKR1_9BACT</name>
<dbReference type="AlphaFoldDB" id="A0A2N7PKR1"/>
<dbReference type="Gene3D" id="1.10.8.60">
    <property type="match status" value="1"/>
</dbReference>
<gene>
    <name evidence="8 14" type="primary">dnaA</name>
    <name evidence="14" type="ORF">C0197_01650</name>
</gene>
<dbReference type="Gene3D" id="3.40.50.300">
    <property type="entry name" value="P-loop containing nucleotide triphosphate hydrolases"/>
    <property type="match status" value="1"/>
</dbReference>
<dbReference type="Pfam" id="PF00308">
    <property type="entry name" value="Bac_DnaA"/>
    <property type="match status" value="1"/>
</dbReference>
<keyword evidence="6 8" id="KW-0446">Lipid-binding</keyword>
<keyword evidence="3 8" id="KW-0235">DNA replication</keyword>
<evidence type="ECO:0000256" key="5">
    <source>
        <dbReference type="ARBA" id="ARBA00022840"/>
    </source>
</evidence>
<dbReference type="Pfam" id="PF08299">
    <property type="entry name" value="Bac_DnaA_C"/>
    <property type="match status" value="1"/>
</dbReference>
<keyword evidence="7 8" id="KW-0238">DNA-binding</keyword>
<dbReference type="SMART" id="SM00760">
    <property type="entry name" value="Bac_DnaA_C"/>
    <property type="match status" value="1"/>
</dbReference>
<comment type="similarity">
    <text evidence="1 8 11">Belongs to the DnaA family.</text>
</comment>
<sequence>MKKSEGFEYFKAKLKERLPQNIYKVWFSELKGFVQGKTLYLIVPNEFAKTWLKENYGALLQKLVQEFSWESFDFIVSDHPKAEQLILPYNPAELFGRKISPKYTFEDFVVGKCNELAYKVCYRIFEERPKGYFIYLYGNYGLGKTHLTQAVGNGLLKAGFERVYYFTAQDFMSYLLKYLRAGQIESFKERIRESCDLLLLDGLHFLSGKEFTQTELSFLLDYLLDQGKTVIFTSLSLPQELKDIDSSLRSRLNASLIVRINQPDFETRKRIIRFKAKKAGYRFPPEVVDYLARNLRGDIRQIESAVIGLIARASLLKEPVTLQLAKELLAEITFERNENSEVELILEGVCKFYGLSKEEILSRSRKKKIVLARQTLVYLMRKLSQKTLKEISEILKKEHSTVIYHLKTFERKLEENRAFKMQIDLLIKDLSQELPLKSFSENSEEEFLEADLEVK</sequence>
<evidence type="ECO:0000256" key="7">
    <source>
        <dbReference type="ARBA" id="ARBA00023125"/>
    </source>
</evidence>
<reference evidence="14 15" key="1">
    <citation type="submission" date="2018-01" db="EMBL/GenBank/DDBJ databases">
        <title>Metagenomic assembled genomes from two thermal pools in the Uzon Caldera, Kamchatka, Russia.</title>
        <authorList>
            <person name="Wilkins L."/>
            <person name="Ettinger C."/>
        </authorList>
    </citation>
    <scope>NUCLEOTIDE SEQUENCE [LARGE SCALE GENOMIC DNA]</scope>
    <source>
        <strain evidence="14">ZAV-15</strain>
    </source>
</reference>
<accession>A0A2N7PKR1</accession>
<dbReference type="GO" id="GO:0005737">
    <property type="term" value="C:cytoplasm"/>
    <property type="evidence" value="ECO:0007669"/>
    <property type="project" value="UniProtKB-SubCell"/>
</dbReference>
<evidence type="ECO:0000256" key="2">
    <source>
        <dbReference type="ARBA" id="ARBA00022490"/>
    </source>
</evidence>
<dbReference type="InterPro" id="IPR013317">
    <property type="entry name" value="DnaA_dom"/>
</dbReference>
<feature type="region of interest" description="Domain I, interacts with DnaA modulators" evidence="8">
    <location>
        <begin position="1"/>
        <end position="93"/>
    </location>
</feature>
<evidence type="ECO:0000313" key="14">
    <source>
        <dbReference type="EMBL" id="PMP63897.1"/>
    </source>
</evidence>
<organism evidence="14 15">
    <name type="scientific">Caldimicrobium thiodismutans</name>
    <dbReference type="NCBI Taxonomy" id="1653476"/>
    <lineage>
        <taxon>Bacteria</taxon>
        <taxon>Pseudomonadati</taxon>
        <taxon>Thermodesulfobacteriota</taxon>
        <taxon>Thermodesulfobacteria</taxon>
        <taxon>Thermodesulfobacteriales</taxon>
        <taxon>Thermodesulfobacteriaceae</taxon>
        <taxon>Caldimicrobium</taxon>
    </lineage>
</organism>
<evidence type="ECO:0000256" key="9">
    <source>
        <dbReference type="NCBIfam" id="TIGR00362"/>
    </source>
</evidence>
<proteinExistence type="inferred from homology"/>
<evidence type="ECO:0000256" key="8">
    <source>
        <dbReference type="HAMAP-Rule" id="MF_00377"/>
    </source>
</evidence>
<keyword evidence="4 8" id="KW-0547">Nucleotide-binding</keyword>
<dbReference type="HAMAP" id="MF_00377">
    <property type="entry name" value="DnaA_bact"/>
    <property type="match status" value="1"/>
</dbReference>
<feature type="domain" description="AAA+ ATPase" evidence="12">
    <location>
        <begin position="130"/>
        <end position="264"/>
    </location>
</feature>
<comment type="caution">
    <text evidence="8">Lacks conserved residue(s) required for the propagation of feature annotation.</text>
</comment>
<dbReference type="InterPro" id="IPR024633">
    <property type="entry name" value="DnaA_N_dom"/>
</dbReference>